<sequence>MKKSLLLSLLIPSLIQAGSFMPSQSDYYYELGGTSNLFIPPVNKDQTLVIGADIDGRMGFSCSGFNPVVSITNTFQDLKKSALNIPGGVIDNLKGSVAGFPLYKLQQSMPALYNVLQNAASSAQNEFTLKVKDCQEVKQALEQNQSPMEGILSVSDSQGWLDAAKRAKKENVDVTETSKSIAQKRDEYGLPWIGSDKGNAGGKFQRPIKVINDVVIAGYNILLERKPLNSLEKPSTKIPMTLSWPTPTDAANWAVKVLGDIQVSSSENKQNHDAKAGIGLSALLQSCANANTCSQNIAKALWNLVNGTWTLTEENLHKVSASNLLITDEVIITIQHLPREEQMLTVSKLAEEIAVQNMLDKALMMRRILQAGLQVQEVQNLKPAMNMVLFALKKLDDDIHSLSFENDVRKKMMNETLGTIMDIRHQAQNQNIPGQDHEQPAVKNGAIYVKENKGA</sequence>
<comment type="caution">
    <text evidence="2">The sequence shown here is derived from an EMBL/GenBank/DDBJ whole genome shotgun (WGS) entry which is preliminary data.</text>
</comment>
<dbReference type="OrthoDB" id="8553954at2"/>
<keyword evidence="3" id="KW-1185">Reference proteome</keyword>
<protein>
    <submittedName>
        <fullName evidence="2">Pilus retraction ATPase PilT</fullName>
    </submittedName>
</protein>
<feature type="signal peptide" evidence="1">
    <location>
        <begin position="1"/>
        <end position="17"/>
    </location>
</feature>
<dbReference type="NCBIfam" id="TIGR03755">
    <property type="entry name" value="conj_TIGR03755"/>
    <property type="match status" value="1"/>
</dbReference>
<gene>
    <name evidence="2" type="ORF">Lbru_1759</name>
</gene>
<name>A0A0W0SCX0_9GAMM</name>
<dbReference type="Proteomes" id="UP000054742">
    <property type="component" value="Unassembled WGS sequence"/>
</dbReference>
<organism evidence="2 3">
    <name type="scientific">Legionella brunensis</name>
    <dbReference type="NCBI Taxonomy" id="29422"/>
    <lineage>
        <taxon>Bacteria</taxon>
        <taxon>Pseudomonadati</taxon>
        <taxon>Pseudomonadota</taxon>
        <taxon>Gammaproteobacteria</taxon>
        <taxon>Legionellales</taxon>
        <taxon>Legionellaceae</taxon>
        <taxon>Legionella</taxon>
    </lineage>
</organism>
<accession>A0A0W0SCX0</accession>
<dbReference type="PATRIC" id="fig|29422.6.peg.1873"/>
<dbReference type="EMBL" id="LNXV01000029">
    <property type="protein sequence ID" value="KTC81239.1"/>
    <property type="molecule type" value="Genomic_DNA"/>
</dbReference>
<feature type="chain" id="PRO_5006911858" evidence="1">
    <location>
        <begin position="18"/>
        <end position="455"/>
    </location>
</feature>
<reference evidence="2 3" key="1">
    <citation type="submission" date="2015-11" db="EMBL/GenBank/DDBJ databases">
        <title>Genomic analysis of 38 Legionella species identifies large and diverse effector repertoires.</title>
        <authorList>
            <person name="Burstein D."/>
            <person name="Amaro F."/>
            <person name="Zusman T."/>
            <person name="Lifshitz Z."/>
            <person name="Cohen O."/>
            <person name="Gilbert J.A."/>
            <person name="Pupko T."/>
            <person name="Shuman H.A."/>
            <person name="Segal G."/>
        </authorList>
    </citation>
    <scope>NUCLEOTIDE SEQUENCE [LARGE SCALE GENOMIC DNA]</scope>
    <source>
        <strain evidence="2 3">ATCC 43878</strain>
    </source>
</reference>
<evidence type="ECO:0000256" key="1">
    <source>
        <dbReference type="SAM" id="SignalP"/>
    </source>
</evidence>
<dbReference type="STRING" id="29422.Lbru_1759"/>
<evidence type="ECO:0000313" key="2">
    <source>
        <dbReference type="EMBL" id="KTC81239.1"/>
    </source>
</evidence>
<dbReference type="InterPro" id="IPR021204">
    <property type="entry name" value="Integr_conj_element_PFL4711"/>
</dbReference>
<evidence type="ECO:0000313" key="3">
    <source>
        <dbReference type="Proteomes" id="UP000054742"/>
    </source>
</evidence>
<dbReference type="RefSeq" id="WP_010652861.1">
    <property type="nucleotide sequence ID" value="NZ_CAAAHU010000002.1"/>
</dbReference>
<keyword evidence="1" id="KW-0732">Signal</keyword>
<dbReference type="AlphaFoldDB" id="A0A0W0SCX0"/>
<proteinExistence type="predicted"/>